<dbReference type="EMBL" id="LKMD01000101">
    <property type="protein sequence ID" value="PIA99927.1"/>
    <property type="molecule type" value="Genomic_DNA"/>
</dbReference>
<dbReference type="InterPro" id="IPR014752">
    <property type="entry name" value="Arrestin-like_C"/>
</dbReference>
<evidence type="ECO:0000313" key="5">
    <source>
        <dbReference type="Proteomes" id="UP000230605"/>
    </source>
</evidence>
<feature type="region of interest" description="Disordered" evidence="1">
    <location>
        <begin position="19"/>
        <end position="99"/>
    </location>
</feature>
<proteinExistence type="predicted"/>
<evidence type="ECO:0000313" key="6">
    <source>
        <dbReference type="Proteomes" id="UP001302367"/>
    </source>
</evidence>
<reference evidence="4 6" key="2">
    <citation type="submission" date="2023-09" db="EMBL/GenBank/DDBJ databases">
        <title>Complete-Gapless Cercospora beticola genome.</title>
        <authorList>
            <person name="Wyatt N.A."/>
            <person name="Spanner R.E."/>
            <person name="Bolton M.D."/>
        </authorList>
    </citation>
    <scope>NUCLEOTIDE SEQUENCE [LARGE SCALE GENOMIC DNA]</scope>
    <source>
        <strain evidence="4">Cb09-40</strain>
    </source>
</reference>
<dbReference type="Pfam" id="PF13002">
    <property type="entry name" value="LDB19"/>
    <property type="match status" value="1"/>
</dbReference>
<feature type="compositionally biased region" description="Basic and acidic residues" evidence="1">
    <location>
        <begin position="69"/>
        <end position="89"/>
    </location>
</feature>
<protein>
    <submittedName>
        <fullName evidence="3">Hypotheticalsprotein</fullName>
    </submittedName>
</protein>
<dbReference type="EMBL" id="CP134186">
    <property type="protein sequence ID" value="WPA99653.1"/>
    <property type="molecule type" value="Genomic_DNA"/>
</dbReference>
<reference evidence="3 5" key="1">
    <citation type="submission" date="2015-10" db="EMBL/GenBank/DDBJ databases">
        <title>The cercosporin biosynthetic gene cluster was horizontally transferred to several fungal lineages and shown to be expanded in Cercospora beticola based on microsynteny with recipient genomes.</title>
        <authorList>
            <person name="De Jonge R."/>
            <person name="Ebert M.K."/>
            <person name="Suttle J.C."/>
            <person name="Jurick Ii W.M."/>
            <person name="Secor G.A."/>
            <person name="Thomma B.P."/>
            <person name="Van De Peer Y."/>
            <person name="Bolton M.D."/>
        </authorList>
    </citation>
    <scope>NUCLEOTIDE SEQUENCE [LARGE SCALE GENOMIC DNA]</scope>
    <source>
        <strain evidence="3 5">09-40</strain>
    </source>
</reference>
<organism evidence="3 5">
    <name type="scientific">Cercospora beticola</name>
    <name type="common">Sugarbeet leaf spot fungus</name>
    <dbReference type="NCBI Taxonomy" id="122368"/>
    <lineage>
        <taxon>Eukaryota</taxon>
        <taxon>Fungi</taxon>
        <taxon>Dikarya</taxon>
        <taxon>Ascomycota</taxon>
        <taxon>Pezizomycotina</taxon>
        <taxon>Dothideomycetes</taxon>
        <taxon>Dothideomycetidae</taxon>
        <taxon>Mycosphaerellales</taxon>
        <taxon>Mycosphaerellaceae</taxon>
        <taxon>Cercospora</taxon>
    </lineage>
</organism>
<gene>
    <name evidence="3" type="ORF">CB0940_02513</name>
    <name evidence="4" type="ORF">RHO25_004271</name>
</gene>
<dbReference type="Proteomes" id="UP000230605">
    <property type="component" value="Chromosome 3"/>
</dbReference>
<name>A0A2G5I545_CERBT</name>
<feature type="region of interest" description="Disordered" evidence="1">
    <location>
        <begin position="425"/>
        <end position="494"/>
    </location>
</feature>
<dbReference type="InterPro" id="IPR024391">
    <property type="entry name" value="LDB19_N"/>
</dbReference>
<feature type="compositionally biased region" description="Polar residues" evidence="1">
    <location>
        <begin position="479"/>
        <end position="490"/>
    </location>
</feature>
<feature type="domain" description="LDB19 N-terminal" evidence="2">
    <location>
        <begin position="142"/>
        <end position="318"/>
    </location>
</feature>
<evidence type="ECO:0000313" key="3">
    <source>
        <dbReference type="EMBL" id="PIA99927.1"/>
    </source>
</evidence>
<evidence type="ECO:0000259" key="2">
    <source>
        <dbReference type="Pfam" id="PF13002"/>
    </source>
</evidence>
<feature type="compositionally biased region" description="Low complexity" evidence="1">
    <location>
        <begin position="27"/>
        <end position="43"/>
    </location>
</feature>
<evidence type="ECO:0000256" key="1">
    <source>
        <dbReference type="SAM" id="MobiDB-lite"/>
    </source>
</evidence>
<keyword evidence="6" id="KW-1185">Reference proteome</keyword>
<dbReference type="Gene3D" id="2.60.40.640">
    <property type="match status" value="1"/>
</dbReference>
<feature type="compositionally biased region" description="Basic and acidic residues" evidence="1">
    <location>
        <begin position="46"/>
        <end position="56"/>
    </location>
</feature>
<dbReference type="OrthoDB" id="3832628at2759"/>
<sequence length="515" mass="56975">MPSKIFGIWTAPSTPQLFDNLPTYQQSNTNNSNNTSNNSSATSLVESRRPSMEHIKRPTSLFSKKHSSHDKSKSKERSLSKDKHARDGPRSPTAPKPVQLGLLMESPPVLMLDPPNQSSGALISGRLQITPNVPEATLSSITMFLECTTTTKKPVHDRCRECMTQIKDLFEWHFLTHPKTLKAADGMSQMPFSYVIPGHIPATTHGTVASVDYQLHVRAKSIDGQEIEFRRELIIKRALRPGNDKNSVRVFPPTNLTLYVTMPNVVHPTGEFNVQCRMTGITTHREETHTRWRLRKLSWRIEEHEKAISPACSTHSAKIGLGKGIEHQNTRDIGGEELKQGWKTDFSDGTIEGEFVASLNPSSKPNCGMEASNGTKITHNMVMELVIAEEWAPNKKPGNATPTGAARVLRTQFALNVTERSGMGIAWDDEQPPLYDDVPASPPHYPSSYQSNGWRGPSSLPPAFGAAGPSSRQPERNETATLASGQSSPHGTEMLEYEGDEDLLNHDVEHLTLDS</sequence>
<dbReference type="AlphaFoldDB" id="A0A2G5I545"/>
<evidence type="ECO:0000313" key="4">
    <source>
        <dbReference type="EMBL" id="WPA99653.1"/>
    </source>
</evidence>
<dbReference type="Proteomes" id="UP001302367">
    <property type="component" value="Chromosome 3"/>
</dbReference>
<accession>A0A2G5I545</accession>